<reference evidence="1 2" key="1">
    <citation type="submission" date="2009-08" db="EMBL/GenBank/DDBJ databases">
        <title>The Genome Sequence of Spizellomyces punctatus strain DAOM BR117.</title>
        <authorList>
            <consortium name="The Broad Institute Genome Sequencing Platform"/>
            <person name="Russ C."/>
            <person name="Cuomo C."/>
            <person name="Shea T."/>
            <person name="Young S.K."/>
            <person name="Zeng Q."/>
            <person name="Koehrsen M."/>
            <person name="Haas B."/>
            <person name="Borodovsky M."/>
            <person name="Guigo R."/>
            <person name="Alvarado L."/>
            <person name="Berlin A."/>
            <person name="Bochicchio J."/>
            <person name="Borenstein D."/>
            <person name="Chapman S."/>
            <person name="Chen Z."/>
            <person name="Engels R."/>
            <person name="Freedman E."/>
            <person name="Gellesch M."/>
            <person name="Goldberg J."/>
            <person name="Griggs A."/>
            <person name="Gujja S."/>
            <person name="Heiman D."/>
            <person name="Hepburn T."/>
            <person name="Howarth C."/>
            <person name="Jen D."/>
            <person name="Larson L."/>
            <person name="Lewis B."/>
            <person name="Mehta T."/>
            <person name="Park D."/>
            <person name="Pearson M."/>
            <person name="Roberts A."/>
            <person name="Saif S."/>
            <person name="Shenoy N."/>
            <person name="Sisk P."/>
            <person name="Stolte C."/>
            <person name="Sykes S."/>
            <person name="Thomson T."/>
            <person name="Walk T."/>
            <person name="White J."/>
            <person name="Yandava C."/>
            <person name="Burger G."/>
            <person name="Gray M.W."/>
            <person name="Holland P.W.H."/>
            <person name="King N."/>
            <person name="Lang F.B.F."/>
            <person name="Roger A.J."/>
            <person name="Ruiz-Trillo I."/>
            <person name="Lander E."/>
            <person name="Nusbaum C."/>
        </authorList>
    </citation>
    <scope>NUCLEOTIDE SEQUENCE [LARGE SCALE GENOMIC DNA]</scope>
    <source>
        <strain evidence="1 2">DAOM BR117</strain>
    </source>
</reference>
<dbReference type="OrthoDB" id="2103372at2759"/>
<protein>
    <recommendedName>
        <fullName evidence="3">F-box domain-containing protein</fullName>
    </recommendedName>
</protein>
<dbReference type="VEuPathDB" id="FungiDB:SPPG_02864"/>
<accession>A0A0L0HMS4</accession>
<keyword evidence="2" id="KW-1185">Reference proteome</keyword>
<dbReference type="EMBL" id="KQ257453">
    <property type="protein sequence ID" value="KND02397.1"/>
    <property type="molecule type" value="Genomic_DNA"/>
</dbReference>
<evidence type="ECO:0000313" key="1">
    <source>
        <dbReference type="EMBL" id="KND02397.1"/>
    </source>
</evidence>
<dbReference type="Proteomes" id="UP000053201">
    <property type="component" value="Unassembled WGS sequence"/>
</dbReference>
<organism evidence="1 2">
    <name type="scientific">Spizellomyces punctatus (strain DAOM BR117)</name>
    <dbReference type="NCBI Taxonomy" id="645134"/>
    <lineage>
        <taxon>Eukaryota</taxon>
        <taxon>Fungi</taxon>
        <taxon>Fungi incertae sedis</taxon>
        <taxon>Chytridiomycota</taxon>
        <taxon>Chytridiomycota incertae sedis</taxon>
        <taxon>Chytridiomycetes</taxon>
        <taxon>Spizellomycetales</taxon>
        <taxon>Spizellomycetaceae</taxon>
        <taxon>Spizellomyces</taxon>
    </lineage>
</organism>
<gene>
    <name evidence="1" type="ORF">SPPG_02864</name>
</gene>
<evidence type="ECO:0008006" key="3">
    <source>
        <dbReference type="Google" id="ProtNLM"/>
    </source>
</evidence>
<dbReference type="AlphaFoldDB" id="A0A0L0HMS4"/>
<name>A0A0L0HMS4_SPIPD</name>
<proteinExistence type="predicted"/>
<dbReference type="GeneID" id="27686423"/>
<dbReference type="InParanoid" id="A0A0L0HMS4"/>
<sequence>MTTSTTLPLELVLNIAHHAPLSTLASLHKTCYTLHAHLPSPQSVLQQHFDRLLRTSKTIHEALGRALVDNTWEPGPRRTLLKLLVQHGGQWERAFAHLWHADKALLIQFGGSMHSIQEIHLWDLQTRTLKGVCSEFAEIKDVDMVKSFVPALGLFEVAALTGLPELVKEASEMWREWRE</sequence>
<dbReference type="RefSeq" id="XP_016610436.1">
    <property type="nucleotide sequence ID" value="XM_016751152.1"/>
</dbReference>
<evidence type="ECO:0000313" key="2">
    <source>
        <dbReference type="Proteomes" id="UP000053201"/>
    </source>
</evidence>